<keyword evidence="1" id="KW-0805">Transcription regulation</keyword>
<accession>A0A7W8E0W3</accession>
<dbReference type="InterPro" id="IPR000792">
    <property type="entry name" value="Tscrpt_reg_LuxR_C"/>
</dbReference>
<dbReference type="CDD" id="cd06170">
    <property type="entry name" value="LuxR_C_like"/>
    <property type="match status" value="1"/>
</dbReference>
<keyword evidence="6" id="KW-1185">Reference proteome</keyword>
<dbReference type="AlphaFoldDB" id="A0A7W8E0W3"/>
<dbReference type="InterPro" id="IPR036388">
    <property type="entry name" value="WH-like_DNA-bd_sf"/>
</dbReference>
<gene>
    <name evidence="5" type="ORF">HNR60_004056</name>
</gene>
<dbReference type="InterPro" id="IPR016032">
    <property type="entry name" value="Sig_transdc_resp-reg_C-effctor"/>
</dbReference>
<dbReference type="Pfam" id="PF03472">
    <property type="entry name" value="Autoind_bind"/>
    <property type="match status" value="1"/>
</dbReference>
<dbReference type="Gene3D" id="3.30.450.80">
    <property type="entry name" value="Transcription factor LuxR-like, autoinducer-binding domain"/>
    <property type="match status" value="1"/>
</dbReference>
<keyword evidence="3" id="KW-0804">Transcription</keyword>
<dbReference type="RefSeq" id="WP_184261351.1">
    <property type="nucleotide sequence ID" value="NZ_JACHIH010000033.1"/>
</dbReference>
<dbReference type="Proteomes" id="UP000542353">
    <property type="component" value="Unassembled WGS sequence"/>
</dbReference>
<feature type="domain" description="HTH luxR-type" evidence="4">
    <location>
        <begin position="176"/>
        <end position="241"/>
    </location>
</feature>
<dbReference type="InterPro" id="IPR036693">
    <property type="entry name" value="TF_LuxR_autoind-bd_dom_sf"/>
</dbReference>
<dbReference type="Gene3D" id="1.10.10.10">
    <property type="entry name" value="Winged helix-like DNA-binding domain superfamily/Winged helix DNA-binding domain"/>
    <property type="match status" value="1"/>
</dbReference>
<dbReference type="PROSITE" id="PS50043">
    <property type="entry name" value="HTH_LUXR_2"/>
    <property type="match status" value="1"/>
</dbReference>
<dbReference type="PANTHER" id="PTHR44688">
    <property type="entry name" value="DNA-BINDING TRANSCRIPTIONAL ACTIVATOR DEVR_DOSR"/>
    <property type="match status" value="1"/>
</dbReference>
<evidence type="ECO:0000256" key="2">
    <source>
        <dbReference type="ARBA" id="ARBA00023125"/>
    </source>
</evidence>
<proteinExistence type="predicted"/>
<dbReference type="SUPFAM" id="SSF75516">
    <property type="entry name" value="Pheromone-binding domain of LuxR-like quorum-sensing transcription factors"/>
    <property type="match status" value="1"/>
</dbReference>
<keyword evidence="2" id="KW-0238">DNA-binding</keyword>
<dbReference type="Pfam" id="PF00196">
    <property type="entry name" value="GerE"/>
    <property type="match status" value="1"/>
</dbReference>
<dbReference type="GO" id="GO:0006355">
    <property type="term" value="P:regulation of DNA-templated transcription"/>
    <property type="evidence" value="ECO:0007669"/>
    <property type="project" value="InterPro"/>
</dbReference>
<sequence>MSGSEFRHFDRALASIERFRTTTTPQALLDAVRDAAAAYGYQSFVIAAAPKLARNDFDKLVLLRHWPEAWFGQYLHDNYHKHDPIAAHARQQTRTFSWSDAPWDKSDKTTATLMDCAAHDYGMRRGICVPIFGMRGYEAAISFGGPDIDASPAAASAMELIAIYAMNQLMTMREATARQRTRLSPREREVVTWAAVGKTAWDTAHILAISTDTVNKHMASAMRKLDACTKTQAVVESIRRGEIDL</sequence>
<reference evidence="5 6" key="1">
    <citation type="submission" date="2020-08" db="EMBL/GenBank/DDBJ databases">
        <title>Genomic Encyclopedia of Type Strains, Phase IV (KMG-IV): sequencing the most valuable type-strain genomes for metagenomic binning, comparative biology and taxonomic classification.</title>
        <authorList>
            <person name="Goeker M."/>
        </authorList>
    </citation>
    <scope>NUCLEOTIDE SEQUENCE [LARGE SCALE GENOMIC DNA]</scope>
    <source>
        <strain evidence="5 6">DSM 12706</strain>
    </source>
</reference>
<evidence type="ECO:0000256" key="1">
    <source>
        <dbReference type="ARBA" id="ARBA00023015"/>
    </source>
</evidence>
<evidence type="ECO:0000313" key="5">
    <source>
        <dbReference type="EMBL" id="MBB5049280.1"/>
    </source>
</evidence>
<dbReference type="InterPro" id="IPR005143">
    <property type="entry name" value="TF_LuxR_autoind-bd_dom"/>
</dbReference>
<name>A0A7W8E0W3_9BRAD</name>
<dbReference type="EMBL" id="JACHIH010000033">
    <property type="protein sequence ID" value="MBB5049280.1"/>
    <property type="molecule type" value="Genomic_DNA"/>
</dbReference>
<dbReference type="PRINTS" id="PR00038">
    <property type="entry name" value="HTHLUXR"/>
</dbReference>
<comment type="caution">
    <text evidence="5">The sequence shown here is derived from an EMBL/GenBank/DDBJ whole genome shotgun (WGS) entry which is preliminary data.</text>
</comment>
<dbReference type="GO" id="GO:0003677">
    <property type="term" value="F:DNA binding"/>
    <property type="evidence" value="ECO:0007669"/>
    <property type="project" value="UniProtKB-KW"/>
</dbReference>
<dbReference type="SUPFAM" id="SSF46894">
    <property type="entry name" value="C-terminal effector domain of the bipartite response regulators"/>
    <property type="match status" value="1"/>
</dbReference>
<dbReference type="PANTHER" id="PTHR44688:SF16">
    <property type="entry name" value="DNA-BINDING TRANSCRIPTIONAL ACTIVATOR DEVR_DOSR"/>
    <property type="match status" value="1"/>
</dbReference>
<evidence type="ECO:0000259" key="4">
    <source>
        <dbReference type="PROSITE" id="PS50043"/>
    </source>
</evidence>
<dbReference type="SMART" id="SM00421">
    <property type="entry name" value="HTH_LUXR"/>
    <property type="match status" value="1"/>
</dbReference>
<organism evidence="5 6">
    <name type="scientific">Rhodopseudomonas rhenobacensis</name>
    <dbReference type="NCBI Taxonomy" id="87461"/>
    <lineage>
        <taxon>Bacteria</taxon>
        <taxon>Pseudomonadati</taxon>
        <taxon>Pseudomonadota</taxon>
        <taxon>Alphaproteobacteria</taxon>
        <taxon>Hyphomicrobiales</taxon>
        <taxon>Nitrobacteraceae</taxon>
        <taxon>Rhodopseudomonas</taxon>
    </lineage>
</organism>
<protein>
    <submittedName>
        <fullName evidence="5">LuxR family quorum sensing-dependent transcriptional regulator</fullName>
    </submittedName>
</protein>
<evidence type="ECO:0000256" key="3">
    <source>
        <dbReference type="ARBA" id="ARBA00023163"/>
    </source>
</evidence>
<evidence type="ECO:0000313" key="6">
    <source>
        <dbReference type="Proteomes" id="UP000542353"/>
    </source>
</evidence>